<dbReference type="Gene3D" id="1.20.1250.20">
    <property type="entry name" value="MFS general substrate transporter like domains"/>
    <property type="match status" value="1"/>
</dbReference>
<name>A0A5S9XSD4_ARATH</name>
<dbReference type="OrthoDB" id="433512at2759"/>
<accession>A0A5S9XSD4</accession>
<dbReference type="InterPro" id="IPR005828">
    <property type="entry name" value="MFS_sugar_transport-like"/>
</dbReference>
<keyword evidence="6 9" id="KW-1133">Transmembrane helix</keyword>
<evidence type="ECO:0000256" key="8">
    <source>
        <dbReference type="ARBA" id="ARBA00044504"/>
    </source>
</evidence>
<feature type="transmembrane region" description="Helical" evidence="9">
    <location>
        <begin position="148"/>
        <end position="170"/>
    </location>
</feature>
<dbReference type="GO" id="GO:0016020">
    <property type="term" value="C:membrane"/>
    <property type="evidence" value="ECO:0007669"/>
    <property type="project" value="UniProtKB-SubCell"/>
</dbReference>
<reference evidence="11 12" key="1">
    <citation type="submission" date="2019-12" db="EMBL/GenBank/DDBJ databases">
        <authorList>
            <person name="Jiao W.-B."/>
            <person name="Schneeberger K."/>
        </authorList>
    </citation>
    <scope>NUCLEOTIDE SEQUENCE [LARGE SCALE GENOMIC DNA]</scope>
    <source>
        <strain evidence="12">cv. C24</strain>
    </source>
</reference>
<evidence type="ECO:0000313" key="12">
    <source>
        <dbReference type="Proteomes" id="UP000434276"/>
    </source>
</evidence>
<comment type="subcellular location">
    <subcellularLocation>
        <location evidence="1">Membrane</location>
        <topology evidence="1">Multi-pass membrane protein</topology>
    </subcellularLocation>
</comment>
<dbReference type="PANTHER" id="PTHR24064">
    <property type="entry name" value="SOLUTE CARRIER FAMILY 22 MEMBER"/>
    <property type="match status" value="1"/>
</dbReference>
<protein>
    <recommendedName>
        <fullName evidence="10">Major facilitator superfamily (MFS) profile domain-containing protein</fullName>
    </recommendedName>
</protein>
<dbReference type="FunFam" id="1.20.1250.20:FF:000175">
    <property type="entry name" value="Inorganic phosphate transporter 1-6"/>
    <property type="match status" value="1"/>
</dbReference>
<gene>
    <name evidence="11" type="ORF">C24_LOCUS17380</name>
</gene>
<dbReference type="AlphaFoldDB" id="A0A5S9XSD4"/>
<dbReference type="Pfam" id="PF00083">
    <property type="entry name" value="Sugar_tr"/>
    <property type="match status" value="1"/>
</dbReference>
<evidence type="ECO:0000256" key="2">
    <source>
        <dbReference type="ARBA" id="ARBA00022448"/>
    </source>
</evidence>
<dbReference type="InterPro" id="IPR020846">
    <property type="entry name" value="MFS_dom"/>
</dbReference>
<feature type="transmembrane region" description="Helical" evidence="9">
    <location>
        <begin position="82"/>
        <end position="102"/>
    </location>
</feature>
<feature type="transmembrane region" description="Helical" evidence="9">
    <location>
        <begin position="441"/>
        <end position="460"/>
    </location>
</feature>
<evidence type="ECO:0000256" key="3">
    <source>
        <dbReference type="ARBA" id="ARBA00022592"/>
    </source>
</evidence>
<dbReference type="CDD" id="cd17364">
    <property type="entry name" value="MFS_PhT"/>
    <property type="match status" value="1"/>
</dbReference>
<sequence length="485" mass="53240">MVPFHGGCSRRYGFFTDSYDLFVISLITKLLGRIYYQVPGSSSPGSLPDGISAAVSGVAFAGTFLGQIFFGCLGDKLGRKRVYGLTLLIMTICSIASGLSFGKDPKTVMVTLCFFRFWIGFGIGGDYPLSATIMSEYANKRTRRVHSIGGVSLLVSYLFEIEFPSRAYILDGAASTVPQADYVWRIILIVGALPALLTYYWRMKMPETARYTALVAKNAEQAALDMNKVLNVDIEASSAKHDQARVSKDEFGLFSKKFLCRHGLNLFGTATTWFLLDIAFYSQKLFQKDIFTTIGLLPSAKTMNALQELFMIAKAQTIIACCSTVPGYIATIVLIDRLGRHWIQIIGFGMMTVFMLVLAVPYHHWTLPANRIGFVIFYSFTFFFSNFGPNATTFIVPAEIFPARIRSTCHGISAASGKAGAMVGSFGFSALVKALGMSKTLYIMAGINFAGLLITKFAILEPKGISLEELTGETKPEKVQEKIGV</sequence>
<evidence type="ECO:0000259" key="10">
    <source>
        <dbReference type="PROSITE" id="PS50850"/>
    </source>
</evidence>
<dbReference type="Proteomes" id="UP000434276">
    <property type="component" value="Unassembled WGS sequence"/>
</dbReference>
<feature type="transmembrane region" description="Helical" evidence="9">
    <location>
        <begin position="108"/>
        <end position="127"/>
    </location>
</feature>
<evidence type="ECO:0000256" key="9">
    <source>
        <dbReference type="SAM" id="Phobius"/>
    </source>
</evidence>
<feature type="transmembrane region" description="Helical" evidence="9">
    <location>
        <begin position="374"/>
        <end position="396"/>
    </location>
</feature>
<evidence type="ECO:0000256" key="1">
    <source>
        <dbReference type="ARBA" id="ARBA00004141"/>
    </source>
</evidence>
<feature type="transmembrane region" description="Helical" evidence="9">
    <location>
        <begin position="21"/>
        <end position="38"/>
    </location>
</feature>
<keyword evidence="3" id="KW-0592">Phosphate transport</keyword>
<feature type="transmembrane region" description="Helical" evidence="9">
    <location>
        <begin position="342"/>
        <end position="362"/>
    </location>
</feature>
<dbReference type="EMBL" id="CACSHJ010000095">
    <property type="protein sequence ID" value="CAA0394195.1"/>
    <property type="molecule type" value="Genomic_DNA"/>
</dbReference>
<evidence type="ECO:0000256" key="5">
    <source>
        <dbReference type="ARBA" id="ARBA00022847"/>
    </source>
</evidence>
<proteinExistence type="inferred from homology"/>
<feature type="transmembrane region" description="Helical" evidence="9">
    <location>
        <begin position="182"/>
        <end position="201"/>
    </location>
</feature>
<evidence type="ECO:0000256" key="6">
    <source>
        <dbReference type="ARBA" id="ARBA00022989"/>
    </source>
</evidence>
<feature type="domain" description="Major facilitator superfamily (MFS) profile" evidence="10">
    <location>
        <begin position="6"/>
        <end position="463"/>
    </location>
</feature>
<feature type="transmembrane region" description="Helical" evidence="9">
    <location>
        <begin position="263"/>
        <end position="281"/>
    </location>
</feature>
<dbReference type="SUPFAM" id="SSF103473">
    <property type="entry name" value="MFS general substrate transporter"/>
    <property type="match status" value="1"/>
</dbReference>
<keyword evidence="7 9" id="KW-0472">Membrane</keyword>
<keyword evidence="4 9" id="KW-0812">Transmembrane</keyword>
<feature type="transmembrane region" description="Helical" evidence="9">
    <location>
        <begin position="50"/>
        <end position="70"/>
    </location>
</feature>
<dbReference type="GO" id="GO:0015293">
    <property type="term" value="F:symporter activity"/>
    <property type="evidence" value="ECO:0007669"/>
    <property type="project" value="UniProtKB-KW"/>
</dbReference>
<comment type="similarity">
    <text evidence="8">Belongs to the major facilitator superfamily. Phosphate:H(+) symporter (TC 2.A.1.9) family.</text>
</comment>
<dbReference type="GO" id="GO:0006817">
    <property type="term" value="P:phosphate ion transport"/>
    <property type="evidence" value="ECO:0007669"/>
    <property type="project" value="UniProtKB-KW"/>
</dbReference>
<evidence type="ECO:0000256" key="7">
    <source>
        <dbReference type="ARBA" id="ARBA00023136"/>
    </source>
</evidence>
<dbReference type="InterPro" id="IPR036259">
    <property type="entry name" value="MFS_trans_sf"/>
</dbReference>
<organism evidence="11 12">
    <name type="scientific">Arabidopsis thaliana</name>
    <name type="common">Mouse-ear cress</name>
    <dbReference type="NCBI Taxonomy" id="3702"/>
    <lineage>
        <taxon>Eukaryota</taxon>
        <taxon>Viridiplantae</taxon>
        <taxon>Streptophyta</taxon>
        <taxon>Embryophyta</taxon>
        <taxon>Tracheophyta</taxon>
        <taxon>Spermatophyta</taxon>
        <taxon>Magnoliopsida</taxon>
        <taxon>eudicotyledons</taxon>
        <taxon>Gunneridae</taxon>
        <taxon>Pentapetalae</taxon>
        <taxon>rosids</taxon>
        <taxon>malvids</taxon>
        <taxon>Brassicales</taxon>
        <taxon>Brassicaceae</taxon>
        <taxon>Camelineae</taxon>
        <taxon>Arabidopsis</taxon>
    </lineage>
</organism>
<dbReference type="ExpressionAtlas" id="A0A5S9XSD4">
    <property type="expression patterns" value="baseline and differential"/>
</dbReference>
<keyword evidence="2" id="KW-0813">Transport</keyword>
<keyword evidence="5" id="KW-0769">Symport</keyword>
<evidence type="ECO:0000256" key="4">
    <source>
        <dbReference type="ARBA" id="ARBA00022692"/>
    </source>
</evidence>
<feature type="transmembrane region" description="Helical" evidence="9">
    <location>
        <begin position="315"/>
        <end position="335"/>
    </location>
</feature>
<evidence type="ECO:0000313" key="11">
    <source>
        <dbReference type="EMBL" id="CAA0394195.1"/>
    </source>
</evidence>
<dbReference type="PROSITE" id="PS50850">
    <property type="entry name" value="MFS"/>
    <property type="match status" value="1"/>
</dbReference>